<dbReference type="InterPro" id="IPR000634">
    <property type="entry name" value="Ser/Thr_deHydtase_PyrdxlP-BS"/>
</dbReference>
<dbReference type="Pfam" id="PF00291">
    <property type="entry name" value="PALP"/>
    <property type="match status" value="1"/>
</dbReference>
<dbReference type="Gene3D" id="3.40.50.1100">
    <property type="match status" value="2"/>
</dbReference>
<dbReference type="PANTHER" id="PTHR48078">
    <property type="entry name" value="THREONINE DEHYDRATASE, MITOCHONDRIAL-RELATED"/>
    <property type="match status" value="1"/>
</dbReference>
<evidence type="ECO:0000256" key="4">
    <source>
        <dbReference type="ARBA" id="ARBA00005517"/>
    </source>
</evidence>
<dbReference type="InterPro" id="IPR001926">
    <property type="entry name" value="TrpB-like_PALP"/>
</dbReference>
<evidence type="ECO:0000256" key="13">
    <source>
        <dbReference type="PIRNR" id="PIRNR038945"/>
    </source>
</evidence>
<evidence type="ECO:0000256" key="2">
    <source>
        <dbReference type="ARBA" id="ARBA00003648"/>
    </source>
</evidence>
<evidence type="ECO:0000256" key="14">
    <source>
        <dbReference type="SAM" id="MobiDB-lite"/>
    </source>
</evidence>
<evidence type="ECO:0000256" key="5">
    <source>
        <dbReference type="ARBA" id="ARBA00013028"/>
    </source>
</evidence>
<dbReference type="InterPro" id="IPR004450">
    <property type="entry name" value="Thr_synthase-like"/>
</dbReference>
<dbReference type="SUPFAM" id="SSF53686">
    <property type="entry name" value="Tryptophan synthase beta subunit-like PLP-dependent enzymes"/>
    <property type="match status" value="1"/>
</dbReference>
<organism evidence="16 17">
    <name type="scientific">Streptomyces daqingensis</name>
    <dbReference type="NCBI Taxonomy" id="1472640"/>
    <lineage>
        <taxon>Bacteria</taxon>
        <taxon>Bacillati</taxon>
        <taxon>Actinomycetota</taxon>
        <taxon>Actinomycetes</taxon>
        <taxon>Kitasatosporales</taxon>
        <taxon>Streptomycetaceae</taxon>
        <taxon>Streptomyces</taxon>
    </lineage>
</organism>
<keyword evidence="17" id="KW-1185">Reference proteome</keyword>
<dbReference type="EMBL" id="BMMP01000008">
    <property type="protein sequence ID" value="GGO49578.1"/>
    <property type="molecule type" value="Genomic_DNA"/>
</dbReference>
<dbReference type="PIRSF" id="PIRSF038945">
    <property type="entry name" value="Thr_synthase"/>
    <property type="match status" value="1"/>
</dbReference>
<protein>
    <recommendedName>
        <fullName evidence="6 12">Threonine synthase</fullName>
        <ecNumber evidence="5 12">4.2.3.1</ecNumber>
    </recommendedName>
</protein>
<keyword evidence="10 13" id="KW-0456">Lyase</keyword>
<comment type="cofactor">
    <cofactor evidence="1 13">
        <name>pyridoxal 5'-phosphate</name>
        <dbReference type="ChEBI" id="CHEBI:597326"/>
    </cofactor>
</comment>
<dbReference type="PROSITE" id="PS00165">
    <property type="entry name" value="DEHYDRATASE_SER_THR"/>
    <property type="match status" value="1"/>
</dbReference>
<evidence type="ECO:0000256" key="3">
    <source>
        <dbReference type="ARBA" id="ARBA00004979"/>
    </source>
</evidence>
<evidence type="ECO:0000256" key="10">
    <source>
        <dbReference type="ARBA" id="ARBA00023239"/>
    </source>
</evidence>
<evidence type="ECO:0000256" key="8">
    <source>
        <dbReference type="ARBA" id="ARBA00022697"/>
    </source>
</evidence>
<evidence type="ECO:0000313" key="17">
    <source>
        <dbReference type="Proteomes" id="UP000631535"/>
    </source>
</evidence>
<evidence type="ECO:0000259" key="15">
    <source>
        <dbReference type="Pfam" id="PF00291"/>
    </source>
</evidence>
<evidence type="ECO:0000313" key="16">
    <source>
        <dbReference type="EMBL" id="GGO49578.1"/>
    </source>
</evidence>
<dbReference type="EC" id="4.2.3.1" evidence="5 12"/>
<dbReference type="PANTHER" id="PTHR48078:SF6">
    <property type="entry name" value="L-THREONINE DEHYDRATASE CATABOLIC TDCB"/>
    <property type="match status" value="1"/>
</dbReference>
<feature type="domain" description="Tryptophan synthase beta chain-like PALP" evidence="15">
    <location>
        <begin position="52"/>
        <end position="346"/>
    </location>
</feature>
<comment type="similarity">
    <text evidence="4 13">Belongs to the threonine synthase family.</text>
</comment>
<dbReference type="InterPro" id="IPR026260">
    <property type="entry name" value="Thr_Synthase_bac/arc"/>
</dbReference>
<gene>
    <name evidence="16" type="ORF">GCM10012287_27210</name>
</gene>
<keyword evidence="8 13" id="KW-0791">Threonine biosynthesis</keyword>
<accession>A0ABQ2MFZ0</accession>
<feature type="region of interest" description="Disordered" evidence="14">
    <location>
        <begin position="1"/>
        <end position="26"/>
    </location>
</feature>
<dbReference type="InterPro" id="IPR036052">
    <property type="entry name" value="TrpB-like_PALP_sf"/>
</dbReference>
<comment type="catalytic activity">
    <reaction evidence="11 13">
        <text>O-phospho-L-homoserine + H2O = L-threonine + phosphate</text>
        <dbReference type="Rhea" id="RHEA:10840"/>
        <dbReference type="ChEBI" id="CHEBI:15377"/>
        <dbReference type="ChEBI" id="CHEBI:43474"/>
        <dbReference type="ChEBI" id="CHEBI:57590"/>
        <dbReference type="ChEBI" id="CHEBI:57926"/>
        <dbReference type="EC" id="4.2.3.1"/>
    </reaction>
</comment>
<comment type="caution">
    <text evidence="16">The sequence shown here is derived from an EMBL/GenBank/DDBJ whole genome shotgun (WGS) entry which is preliminary data.</text>
</comment>
<evidence type="ECO:0000256" key="12">
    <source>
        <dbReference type="NCBIfam" id="TIGR00260"/>
    </source>
</evidence>
<dbReference type="NCBIfam" id="TIGR00260">
    <property type="entry name" value="thrC"/>
    <property type="match status" value="1"/>
</dbReference>
<comment type="function">
    <text evidence="2 13">Catalyzes the gamma-elimination of phosphate from L-phosphohomoserine and the beta-addition of water to produce L-threonine.</text>
</comment>
<comment type="pathway">
    <text evidence="3 13">Amino-acid biosynthesis; L-threonine biosynthesis; L-threonine from L-aspartate: step 5/5.</text>
</comment>
<keyword evidence="7 13" id="KW-0028">Amino-acid biosynthesis</keyword>
<evidence type="ECO:0000256" key="7">
    <source>
        <dbReference type="ARBA" id="ARBA00022605"/>
    </source>
</evidence>
<evidence type="ECO:0000256" key="11">
    <source>
        <dbReference type="ARBA" id="ARBA00049144"/>
    </source>
</evidence>
<reference evidence="17" key="1">
    <citation type="journal article" date="2019" name="Int. J. Syst. Evol. Microbiol.">
        <title>The Global Catalogue of Microorganisms (GCM) 10K type strain sequencing project: providing services to taxonomists for standard genome sequencing and annotation.</title>
        <authorList>
            <consortium name="The Broad Institute Genomics Platform"/>
            <consortium name="The Broad Institute Genome Sequencing Center for Infectious Disease"/>
            <person name="Wu L."/>
            <person name="Ma J."/>
        </authorList>
    </citation>
    <scope>NUCLEOTIDE SEQUENCE [LARGE SCALE GENOMIC DNA]</scope>
    <source>
        <strain evidence="17">CGMCC 4.7178</strain>
    </source>
</reference>
<evidence type="ECO:0000256" key="9">
    <source>
        <dbReference type="ARBA" id="ARBA00022898"/>
    </source>
</evidence>
<dbReference type="InterPro" id="IPR050147">
    <property type="entry name" value="Ser/Thr_Dehydratase"/>
</dbReference>
<proteinExistence type="inferred from homology"/>
<dbReference type="Proteomes" id="UP000631535">
    <property type="component" value="Unassembled WGS sequence"/>
</dbReference>
<name>A0ABQ2MFZ0_9ACTN</name>
<sequence length="379" mass="39200">MTTMESAASAAGASEAPAASGAPARAAGTRQWRGVIEEYRDRLALGPDTAPVSLREGGTPLVPAQLLSELTGCDVHLKVEGANPTGSFKDRGMTMAITHAKEEGAQAVICASTGNTSASAAAYAVRAGMVCAVLVPQGKIALGKMGQALVHGAKILQVEGNFDDCLTLARGLSDKYPVALVNSVNPHRIEGQKTAAFEVVDMLGDAPDIHVLPVGNAGNITAYWRGYREYAADGPAARTPRMWGFQASGAAPIVRGEAVKDPSTIATAIRIGNPASWEFAEQARDESGGFIDAVTDRQILRAYKLLAQREGVFVEPASAASVAGLLQAAEQGQLEPGQRVVCTVTGNGLKDPDWAVAGAPQPVIVPIDADAAAERLGLA</sequence>
<evidence type="ECO:0000256" key="6">
    <source>
        <dbReference type="ARBA" id="ARBA00018679"/>
    </source>
</evidence>
<keyword evidence="9 13" id="KW-0663">Pyridoxal phosphate</keyword>
<dbReference type="CDD" id="cd01563">
    <property type="entry name" value="Thr-synth_1"/>
    <property type="match status" value="1"/>
</dbReference>
<evidence type="ECO:0000256" key="1">
    <source>
        <dbReference type="ARBA" id="ARBA00001933"/>
    </source>
</evidence>